<feature type="transmembrane region" description="Helical" evidence="1">
    <location>
        <begin position="323"/>
        <end position="343"/>
    </location>
</feature>
<feature type="transmembrane region" description="Helical" evidence="1">
    <location>
        <begin position="147"/>
        <end position="170"/>
    </location>
</feature>
<organism evidence="2 3">
    <name type="scientific">Neorhizobium galegae bv. officinalis bv. officinalis str. HAMBI 1141</name>
    <dbReference type="NCBI Taxonomy" id="1028801"/>
    <lineage>
        <taxon>Bacteria</taxon>
        <taxon>Pseudomonadati</taxon>
        <taxon>Pseudomonadota</taxon>
        <taxon>Alphaproteobacteria</taxon>
        <taxon>Hyphomicrobiales</taxon>
        <taxon>Rhizobiaceae</taxon>
        <taxon>Rhizobium/Agrobacterium group</taxon>
        <taxon>Neorhizobium</taxon>
    </lineage>
</organism>
<keyword evidence="1" id="KW-0812">Transmembrane</keyword>
<reference evidence="3" key="1">
    <citation type="journal article" date="2014" name="BMC Genomics">
        <title>Genome sequencing of two Neorhizobium galegae strains reveals a noeT gene responsible for the unusual acetylation of the nodulation factors.</title>
        <authorList>
            <person name="Osterman J."/>
            <person name="Marsh J."/>
            <person name="Laine P.K."/>
            <person name="Zeng Z."/>
            <person name="Alatalo E."/>
            <person name="Sullivan J.T."/>
            <person name="Young J.P."/>
            <person name="Thomas-Oates J."/>
            <person name="Paulin L."/>
            <person name="Lindstrom K."/>
        </authorList>
    </citation>
    <scope>NUCLEOTIDE SEQUENCE [LARGE SCALE GENOMIC DNA]</scope>
    <source>
        <strain evidence="3">HAMBI 1141</strain>
        <plasmid evidence="3">III</plasmid>
    </source>
</reference>
<keyword evidence="1" id="KW-1133">Transmembrane helix</keyword>
<keyword evidence="2" id="KW-0614">Plasmid</keyword>
<protein>
    <submittedName>
        <fullName evidence="2">Conserved domain protein</fullName>
    </submittedName>
</protein>
<dbReference type="Proteomes" id="UP000028186">
    <property type="component" value="Plasmid pHAMBI1141b"/>
</dbReference>
<geneLocation type="plasmid" evidence="3">
    <name>III</name>
</geneLocation>
<dbReference type="EMBL" id="HG938357">
    <property type="protein sequence ID" value="CDN58435.1"/>
    <property type="molecule type" value="Genomic_DNA"/>
</dbReference>
<feature type="transmembrane region" description="Helical" evidence="1">
    <location>
        <begin position="63"/>
        <end position="85"/>
    </location>
</feature>
<keyword evidence="1" id="KW-0472">Membrane</keyword>
<dbReference type="KEGG" id="ngl:RG1141_PB00870"/>
<dbReference type="AlphaFoldDB" id="A0A068TLJ9"/>
<feature type="transmembrane region" description="Helical" evidence="1">
    <location>
        <begin position="106"/>
        <end position="127"/>
    </location>
</feature>
<feature type="transmembrane region" description="Helical" evidence="1">
    <location>
        <begin position="259"/>
        <end position="283"/>
    </location>
</feature>
<evidence type="ECO:0000313" key="2">
    <source>
        <dbReference type="EMBL" id="CDN58435.1"/>
    </source>
</evidence>
<dbReference type="PATRIC" id="fig|1028801.3.peg.6225"/>
<evidence type="ECO:0000256" key="1">
    <source>
        <dbReference type="SAM" id="Phobius"/>
    </source>
</evidence>
<gene>
    <name evidence="2" type="ORF">RG1141_PB00870</name>
</gene>
<sequence>MPMLRKPGFHWTSQGRLLFKPMVLVASFWMLGTGSAGAHVKWFSVYDTAAQPRGLGEVLCQDFGFLLVVAILCFFSGCLVEQTALGEPISRLLGRFAFGLGRHAEAVIRTGCGFFFVSLSTTGGILLTPELKTTSAVVGPLQLTIAAGLLSASTTPLSAVGVVALFGLAVRDYGVFHMADYSIFLGLSAYLALTGLQKRLLGVLPLDILRYSTAATLMWASVEKWAYPDWSFPLLAAHPNIALGINSESYMRAAGMIEFTLAFALLWTPLVRRLSAVVLLAMFVSACAEFGKVDIVGHSVIIVVLITIFADDRPKTVDLRVPWLSPAALCAALVATIVVYYASHAAIFNTTIL</sequence>
<proteinExistence type="predicted"/>
<evidence type="ECO:0000313" key="3">
    <source>
        <dbReference type="Proteomes" id="UP000028186"/>
    </source>
</evidence>
<dbReference type="HOGENOM" id="CLU_044069_0_0_5"/>
<name>A0A068TLJ9_NEOGA</name>
<accession>A0A068TLJ9</accession>
<feature type="transmembrane region" description="Helical" evidence="1">
    <location>
        <begin position="21"/>
        <end position="43"/>
    </location>
</feature>
<feature type="transmembrane region" description="Helical" evidence="1">
    <location>
        <begin position="295"/>
        <end position="311"/>
    </location>
</feature>